<dbReference type="PANTHER" id="PTHR15437:SF6">
    <property type="entry name" value="TRANSCRIPTION TERMINATION FACTOR, MITOCHONDRIAL"/>
    <property type="match status" value="1"/>
</dbReference>
<dbReference type="GO" id="GO:0003676">
    <property type="term" value="F:nucleic acid binding"/>
    <property type="evidence" value="ECO:0007669"/>
    <property type="project" value="InterPro"/>
</dbReference>
<proteinExistence type="inferred from homology"/>
<keyword evidence="4" id="KW-1185">Reference proteome</keyword>
<accession>A0A821M0H1</accession>
<organism evidence="3 4">
    <name type="scientific">Pieris macdunnoughi</name>
    <dbReference type="NCBI Taxonomy" id="345717"/>
    <lineage>
        <taxon>Eukaryota</taxon>
        <taxon>Metazoa</taxon>
        <taxon>Ecdysozoa</taxon>
        <taxon>Arthropoda</taxon>
        <taxon>Hexapoda</taxon>
        <taxon>Insecta</taxon>
        <taxon>Pterygota</taxon>
        <taxon>Neoptera</taxon>
        <taxon>Endopterygota</taxon>
        <taxon>Lepidoptera</taxon>
        <taxon>Glossata</taxon>
        <taxon>Ditrysia</taxon>
        <taxon>Papilionoidea</taxon>
        <taxon>Pieridae</taxon>
        <taxon>Pierinae</taxon>
        <taxon>Pieris</taxon>
    </lineage>
</organism>
<evidence type="ECO:0008006" key="5">
    <source>
        <dbReference type="Google" id="ProtNLM"/>
    </source>
</evidence>
<sequence>MPISAIYFNITRCNYLQLFKTSLCLAIPNVHPTRTIICSTYILQKKLLINNIGSTLDSVSTAKKNLISELNFESESHAAPFCKLPIKSLLQIYKTTKQDQESGHCNNRLYYIASHLKCPPGMLSDRLAKRCFIYSLSFDWLEKSLKVLLDKGVPPDRILRDLWVLKYHHQTIDDRLKRIQDMGIDTLYPWMVRCSEDILNRYIEIYQETKSILGNGQSTKGYIANRLNTSIDTIDEIYAKVPSFTRIRVSKVKKFLDFLFEEGFTIEDILCKPRVLCASQKTVKERLEKLRGLGLKDINLNVLCRSRKDFRKYYESLQTVTKEENKQT</sequence>
<dbReference type="PANTHER" id="PTHR15437">
    <property type="entry name" value="TRANSCRIPTION TERMINATION FACTOR, MITOCHONDRIAL"/>
    <property type="match status" value="1"/>
</dbReference>
<name>A0A821M0H1_9NEOP</name>
<dbReference type="Proteomes" id="UP000663880">
    <property type="component" value="Unassembled WGS sequence"/>
</dbReference>
<comment type="caution">
    <text evidence="3">The sequence shown here is derived from an EMBL/GenBank/DDBJ whole genome shotgun (WGS) entry which is preliminary data.</text>
</comment>
<protein>
    <recommendedName>
        <fullName evidence="5">Mitochondrial transcription termination factor</fullName>
    </recommendedName>
</protein>
<evidence type="ECO:0000313" key="4">
    <source>
        <dbReference type="Proteomes" id="UP000663880"/>
    </source>
</evidence>
<dbReference type="GO" id="GO:0005759">
    <property type="term" value="C:mitochondrial matrix"/>
    <property type="evidence" value="ECO:0007669"/>
    <property type="project" value="TreeGrafter"/>
</dbReference>
<gene>
    <name evidence="3" type="ORF">PMACD_LOCUS1168</name>
</gene>
<dbReference type="GO" id="GO:0006393">
    <property type="term" value="P:termination of mitochondrial transcription"/>
    <property type="evidence" value="ECO:0007669"/>
    <property type="project" value="TreeGrafter"/>
</dbReference>
<evidence type="ECO:0000313" key="3">
    <source>
        <dbReference type="EMBL" id="CAF4758520.1"/>
    </source>
</evidence>
<evidence type="ECO:0000256" key="1">
    <source>
        <dbReference type="ARBA" id="ARBA00007692"/>
    </source>
</evidence>
<dbReference type="EMBL" id="CAJOBZ010000002">
    <property type="protein sequence ID" value="CAF4758520.1"/>
    <property type="molecule type" value="Genomic_DNA"/>
</dbReference>
<dbReference type="InterPro" id="IPR038538">
    <property type="entry name" value="MTERF_sf"/>
</dbReference>
<dbReference type="InterPro" id="IPR003690">
    <property type="entry name" value="MTERF"/>
</dbReference>
<dbReference type="AlphaFoldDB" id="A0A821M0H1"/>
<keyword evidence="2" id="KW-0809">Transit peptide</keyword>
<evidence type="ECO:0000256" key="2">
    <source>
        <dbReference type="ARBA" id="ARBA00022946"/>
    </source>
</evidence>
<dbReference type="OrthoDB" id="75923at2759"/>
<reference evidence="3" key="1">
    <citation type="submission" date="2021-02" db="EMBL/GenBank/DDBJ databases">
        <authorList>
            <person name="Steward A R."/>
        </authorList>
    </citation>
    <scope>NUCLEOTIDE SEQUENCE</scope>
</reference>
<comment type="similarity">
    <text evidence="1">Belongs to the mTERF family.</text>
</comment>
<dbReference type="Gene3D" id="1.25.70.10">
    <property type="entry name" value="Transcription termination factor 3, mitochondrial"/>
    <property type="match status" value="1"/>
</dbReference>